<keyword evidence="1" id="KW-1133">Transmembrane helix</keyword>
<dbReference type="AlphaFoldDB" id="A0A0F9FP88"/>
<comment type="caution">
    <text evidence="2">The sequence shown here is derived from an EMBL/GenBank/DDBJ whole genome shotgun (WGS) entry which is preliminary data.</text>
</comment>
<reference evidence="2" key="1">
    <citation type="journal article" date="2015" name="Nature">
        <title>Complex archaea that bridge the gap between prokaryotes and eukaryotes.</title>
        <authorList>
            <person name="Spang A."/>
            <person name="Saw J.H."/>
            <person name="Jorgensen S.L."/>
            <person name="Zaremba-Niedzwiedzka K."/>
            <person name="Martijn J."/>
            <person name="Lind A.E."/>
            <person name="van Eijk R."/>
            <person name="Schleper C."/>
            <person name="Guy L."/>
            <person name="Ettema T.J."/>
        </authorList>
    </citation>
    <scope>NUCLEOTIDE SEQUENCE</scope>
</reference>
<feature type="transmembrane region" description="Helical" evidence="1">
    <location>
        <begin position="7"/>
        <end position="26"/>
    </location>
</feature>
<sequence length="81" mass="9390">MGDAVLNGLLAFLIILVVVWSLWYFLIFENFMEVTLAVYGWDFYPVEDQLWWMVVGWIILAGFSGALKVYDYSRRGNSVSN</sequence>
<proteinExistence type="predicted"/>
<dbReference type="EMBL" id="LAZR01020610">
    <property type="protein sequence ID" value="KKL88279.1"/>
    <property type="molecule type" value="Genomic_DNA"/>
</dbReference>
<organism evidence="2">
    <name type="scientific">marine sediment metagenome</name>
    <dbReference type="NCBI Taxonomy" id="412755"/>
    <lineage>
        <taxon>unclassified sequences</taxon>
        <taxon>metagenomes</taxon>
        <taxon>ecological metagenomes</taxon>
    </lineage>
</organism>
<evidence type="ECO:0000313" key="2">
    <source>
        <dbReference type="EMBL" id="KKL88279.1"/>
    </source>
</evidence>
<protein>
    <submittedName>
        <fullName evidence="2">Uncharacterized protein</fullName>
    </submittedName>
</protein>
<name>A0A0F9FP88_9ZZZZ</name>
<accession>A0A0F9FP88</accession>
<gene>
    <name evidence="2" type="ORF">LCGC14_1926340</name>
</gene>
<keyword evidence="1" id="KW-0472">Membrane</keyword>
<evidence type="ECO:0000256" key="1">
    <source>
        <dbReference type="SAM" id="Phobius"/>
    </source>
</evidence>
<keyword evidence="1" id="KW-0812">Transmembrane</keyword>
<feature type="transmembrane region" description="Helical" evidence="1">
    <location>
        <begin position="50"/>
        <end position="70"/>
    </location>
</feature>